<reference evidence="6" key="1">
    <citation type="journal article" date="2020" name="mSystems">
        <title>Genome- and Community-Level Interaction Insights into Carbon Utilization and Element Cycling Functions of Hydrothermarchaeota in Hydrothermal Sediment.</title>
        <authorList>
            <person name="Zhou Z."/>
            <person name="Liu Y."/>
            <person name="Xu W."/>
            <person name="Pan J."/>
            <person name="Luo Z.H."/>
            <person name="Li M."/>
        </authorList>
    </citation>
    <scope>NUCLEOTIDE SEQUENCE [LARGE SCALE GENOMIC DNA]</scope>
    <source>
        <strain evidence="6">HyVt-538</strain>
    </source>
</reference>
<keyword evidence="2" id="KW-0805">Transcription regulation</keyword>
<dbReference type="InterPro" id="IPR010359">
    <property type="entry name" value="IrrE_HExxH"/>
</dbReference>
<dbReference type="InterPro" id="IPR018653">
    <property type="entry name" value="ScfR_C"/>
</dbReference>
<dbReference type="PIRSF" id="PIRSF019251">
    <property type="entry name" value="Rv0465c"/>
    <property type="match status" value="1"/>
</dbReference>
<protein>
    <submittedName>
        <fullName evidence="6">XRE family transcriptional regulator</fullName>
    </submittedName>
</protein>
<evidence type="ECO:0000259" key="5">
    <source>
        <dbReference type="PROSITE" id="PS50943"/>
    </source>
</evidence>
<proteinExistence type="inferred from homology"/>
<dbReference type="Pfam" id="PF06114">
    <property type="entry name" value="Peptidase_M78"/>
    <property type="match status" value="1"/>
</dbReference>
<name>A0A7V5NY24_9PROT</name>
<dbReference type="CDD" id="cd00093">
    <property type="entry name" value="HTH_XRE"/>
    <property type="match status" value="1"/>
</dbReference>
<dbReference type="GO" id="GO:0003677">
    <property type="term" value="F:DNA binding"/>
    <property type="evidence" value="ECO:0007669"/>
    <property type="project" value="UniProtKB-KW"/>
</dbReference>
<dbReference type="PANTHER" id="PTHR46797:SF23">
    <property type="entry name" value="HTH-TYPE TRANSCRIPTIONAL REGULATOR SUTR"/>
    <property type="match status" value="1"/>
</dbReference>
<comment type="caution">
    <text evidence="6">The sequence shown here is derived from an EMBL/GenBank/DDBJ whole genome shotgun (WGS) entry which is preliminary data.</text>
</comment>
<comment type="similarity">
    <text evidence="1">Belongs to the short-chain fatty acyl-CoA assimilation regulator (ScfR) family.</text>
</comment>
<dbReference type="InterPro" id="IPR001387">
    <property type="entry name" value="Cro/C1-type_HTH"/>
</dbReference>
<dbReference type="Pfam" id="PF13560">
    <property type="entry name" value="HTH_31"/>
    <property type="match status" value="1"/>
</dbReference>
<dbReference type="GO" id="GO:0003700">
    <property type="term" value="F:DNA-binding transcription factor activity"/>
    <property type="evidence" value="ECO:0007669"/>
    <property type="project" value="TreeGrafter"/>
</dbReference>
<gene>
    <name evidence="6" type="ORF">ENK01_04200</name>
</gene>
<dbReference type="EMBL" id="DROP01000282">
    <property type="protein sequence ID" value="HHI89136.1"/>
    <property type="molecule type" value="Genomic_DNA"/>
</dbReference>
<dbReference type="AlphaFoldDB" id="A0A7V5NY24"/>
<dbReference type="SUPFAM" id="SSF47413">
    <property type="entry name" value="lambda repressor-like DNA-binding domains"/>
    <property type="match status" value="1"/>
</dbReference>
<accession>A0A7V5NY24</accession>
<feature type="domain" description="HTH cro/C1-type" evidence="5">
    <location>
        <begin position="15"/>
        <end position="69"/>
    </location>
</feature>
<organism evidence="6">
    <name type="scientific">Hellea balneolensis</name>
    <dbReference type="NCBI Taxonomy" id="287478"/>
    <lineage>
        <taxon>Bacteria</taxon>
        <taxon>Pseudomonadati</taxon>
        <taxon>Pseudomonadota</taxon>
        <taxon>Alphaproteobacteria</taxon>
        <taxon>Maricaulales</taxon>
        <taxon>Robiginitomaculaceae</taxon>
        <taxon>Hellea</taxon>
    </lineage>
</organism>
<dbReference type="GO" id="GO:0005829">
    <property type="term" value="C:cytosol"/>
    <property type="evidence" value="ECO:0007669"/>
    <property type="project" value="TreeGrafter"/>
</dbReference>
<dbReference type="SMART" id="SM00530">
    <property type="entry name" value="HTH_XRE"/>
    <property type="match status" value="1"/>
</dbReference>
<dbReference type="Pfam" id="PF09856">
    <property type="entry name" value="ScfRs"/>
    <property type="match status" value="1"/>
</dbReference>
<evidence type="ECO:0000256" key="3">
    <source>
        <dbReference type="ARBA" id="ARBA00023125"/>
    </source>
</evidence>
<dbReference type="PANTHER" id="PTHR46797">
    <property type="entry name" value="HTH-TYPE TRANSCRIPTIONAL REGULATOR"/>
    <property type="match status" value="1"/>
</dbReference>
<dbReference type="PROSITE" id="PS50943">
    <property type="entry name" value="HTH_CROC1"/>
    <property type="match status" value="1"/>
</dbReference>
<keyword evidence="3" id="KW-0238">DNA-binding</keyword>
<keyword evidence="4" id="KW-0804">Transcription</keyword>
<sequence>MTKLPTQKLLIGPRIRRLRQSLGLTQAVMADALGISTSYMNLIERNQRPVSAKLLLRLVDVYDFDLSNLSPDSEVRLFKDVQAALKSPLFRGLSLSGAELRDVISASPDFARAFLTLQAQAETLQAQAALRPDPLADRDKVELLEEGAGAVESVRRFIHEQHNYFDPLDRAAEELSQEMGLETRQPHTALTDRLRERHGIKVRIVPADLLPHTLALYDPHRKRLSLSELLPQSGRRFRLAYQLALLEQRPLIDAVIARALLPSKEADALARVSLANYFAAAVLMPYERFLREAERCAYDVELLTRRFDTSYEQTAHRLTTLQRKGRRGVPFFFVRVDQAGNISKRFSAGQFHFSRFGGACPLWNIHACFRTPGETTWQIIEMEDGTKYFSIARAVLRPEGAHGEQARMVAIGLGCELKHAHRLVYAQNRLEETPTLIGVNCYICERENCRSRAHAPISRRLRFDERARRQSIFSFDR</sequence>
<dbReference type="Proteomes" id="UP000885806">
    <property type="component" value="Unassembled WGS sequence"/>
</dbReference>
<evidence type="ECO:0000256" key="1">
    <source>
        <dbReference type="ARBA" id="ARBA00007227"/>
    </source>
</evidence>
<dbReference type="InterPro" id="IPR050807">
    <property type="entry name" value="TransReg_Diox_bact_type"/>
</dbReference>
<evidence type="ECO:0000313" key="6">
    <source>
        <dbReference type="EMBL" id="HHI89136.1"/>
    </source>
</evidence>
<evidence type="ECO:0000256" key="4">
    <source>
        <dbReference type="ARBA" id="ARBA00023163"/>
    </source>
</evidence>
<evidence type="ECO:0000256" key="2">
    <source>
        <dbReference type="ARBA" id="ARBA00023015"/>
    </source>
</evidence>
<dbReference type="InterPro" id="IPR010982">
    <property type="entry name" value="Lambda_DNA-bd_dom_sf"/>
</dbReference>
<dbReference type="Gene3D" id="1.10.260.40">
    <property type="entry name" value="lambda repressor-like DNA-binding domains"/>
    <property type="match status" value="1"/>
</dbReference>
<dbReference type="InterPro" id="IPR026281">
    <property type="entry name" value="HTH_RamB"/>
</dbReference>